<accession>A0A914UJS5</accession>
<dbReference type="Proteomes" id="UP000887566">
    <property type="component" value="Unplaced"/>
</dbReference>
<keyword evidence="4" id="KW-0560">Oxidoreductase</keyword>
<dbReference type="GO" id="GO:0005737">
    <property type="term" value="C:cytoplasm"/>
    <property type="evidence" value="ECO:0007669"/>
    <property type="project" value="TreeGrafter"/>
</dbReference>
<keyword evidence="4" id="KW-0503">Monooxygenase</keyword>
<dbReference type="GO" id="GO:0005506">
    <property type="term" value="F:iron ion binding"/>
    <property type="evidence" value="ECO:0007669"/>
    <property type="project" value="InterPro"/>
</dbReference>
<dbReference type="InterPro" id="IPR050182">
    <property type="entry name" value="Cytochrome_P450_fam2"/>
</dbReference>
<keyword evidence="3" id="KW-0408">Iron</keyword>
<dbReference type="GO" id="GO:0020037">
    <property type="term" value="F:heme binding"/>
    <property type="evidence" value="ECO:0007669"/>
    <property type="project" value="InterPro"/>
</dbReference>
<evidence type="ECO:0000256" key="3">
    <source>
        <dbReference type="ARBA" id="ARBA00023004"/>
    </source>
</evidence>
<protein>
    <submittedName>
        <fullName evidence="6">Cytochrome P450</fullName>
    </submittedName>
</protein>
<dbReference type="SUPFAM" id="SSF48264">
    <property type="entry name" value="Cytochrome P450"/>
    <property type="match status" value="1"/>
</dbReference>
<evidence type="ECO:0000313" key="6">
    <source>
        <dbReference type="WBParaSite" id="PSAMB.scaffold10552size4000.g33420.t1"/>
    </source>
</evidence>
<reference evidence="6" key="1">
    <citation type="submission" date="2022-11" db="UniProtKB">
        <authorList>
            <consortium name="WormBaseParasite"/>
        </authorList>
    </citation>
    <scope>IDENTIFICATION</scope>
</reference>
<evidence type="ECO:0000313" key="5">
    <source>
        <dbReference type="Proteomes" id="UP000887566"/>
    </source>
</evidence>
<evidence type="ECO:0000256" key="4">
    <source>
        <dbReference type="ARBA" id="ARBA00023033"/>
    </source>
</evidence>
<comment type="similarity">
    <text evidence="1">Belongs to the cytochrome P450 family.</text>
</comment>
<name>A0A914UJS5_9BILA</name>
<dbReference type="Pfam" id="PF00067">
    <property type="entry name" value="p450"/>
    <property type="match status" value="1"/>
</dbReference>
<dbReference type="WBParaSite" id="PSAMB.scaffold10552size4000.g33420.t1">
    <property type="protein sequence ID" value="PSAMB.scaffold10552size4000.g33420.t1"/>
    <property type="gene ID" value="PSAMB.scaffold10552size4000.g33420"/>
</dbReference>
<dbReference type="AlphaFoldDB" id="A0A914UJS5"/>
<keyword evidence="5" id="KW-1185">Reference proteome</keyword>
<keyword evidence="2" id="KW-0479">Metal-binding</keyword>
<evidence type="ECO:0000256" key="1">
    <source>
        <dbReference type="ARBA" id="ARBA00010617"/>
    </source>
</evidence>
<sequence length="175" mass="20097">MLAWVLLGILTAAFWFYHLNWKRRNLPPGPTPLPFIGNVLDIARNPPGYKCYTDWSKEYGGIFTYWLGPMPVVAFTDYDMIQEAFVKDGEAYSGRKVFEYFIDLVRGGRYGIIDTEGPLWREQRRFSLHVLRDFGFGRNLMEERVLDEVRAMTANLTADVGATGKAPAIDLVPYF</sequence>
<dbReference type="GO" id="GO:0006082">
    <property type="term" value="P:organic acid metabolic process"/>
    <property type="evidence" value="ECO:0007669"/>
    <property type="project" value="TreeGrafter"/>
</dbReference>
<dbReference type="InterPro" id="IPR036396">
    <property type="entry name" value="Cyt_P450_sf"/>
</dbReference>
<dbReference type="GO" id="GO:0016712">
    <property type="term" value="F:oxidoreductase activity, acting on paired donors, with incorporation or reduction of molecular oxygen, reduced flavin or flavoprotein as one donor, and incorporation of one atom of oxygen"/>
    <property type="evidence" value="ECO:0007669"/>
    <property type="project" value="TreeGrafter"/>
</dbReference>
<dbReference type="PANTHER" id="PTHR24300">
    <property type="entry name" value="CYTOCHROME P450 508A4-RELATED"/>
    <property type="match status" value="1"/>
</dbReference>
<dbReference type="PRINTS" id="PR00463">
    <property type="entry name" value="EP450I"/>
</dbReference>
<organism evidence="5 6">
    <name type="scientific">Plectus sambesii</name>
    <dbReference type="NCBI Taxonomy" id="2011161"/>
    <lineage>
        <taxon>Eukaryota</taxon>
        <taxon>Metazoa</taxon>
        <taxon>Ecdysozoa</taxon>
        <taxon>Nematoda</taxon>
        <taxon>Chromadorea</taxon>
        <taxon>Plectida</taxon>
        <taxon>Plectina</taxon>
        <taxon>Plectoidea</taxon>
        <taxon>Plectidae</taxon>
        <taxon>Plectus</taxon>
    </lineage>
</organism>
<dbReference type="InterPro" id="IPR001128">
    <property type="entry name" value="Cyt_P450"/>
</dbReference>
<dbReference type="GO" id="GO:0006805">
    <property type="term" value="P:xenobiotic metabolic process"/>
    <property type="evidence" value="ECO:0007669"/>
    <property type="project" value="TreeGrafter"/>
</dbReference>
<dbReference type="Gene3D" id="1.10.630.10">
    <property type="entry name" value="Cytochrome P450"/>
    <property type="match status" value="1"/>
</dbReference>
<proteinExistence type="inferred from homology"/>
<dbReference type="InterPro" id="IPR002401">
    <property type="entry name" value="Cyt_P450_E_grp-I"/>
</dbReference>
<evidence type="ECO:0000256" key="2">
    <source>
        <dbReference type="ARBA" id="ARBA00022723"/>
    </source>
</evidence>
<dbReference type="PANTHER" id="PTHR24300:SF375">
    <property type="entry name" value="CYTOCHROME P450 FAMILY"/>
    <property type="match status" value="1"/>
</dbReference>